<accession>A0A0J5XHZ9</accession>
<reference evidence="3 4" key="1">
    <citation type="submission" date="2015-05" db="EMBL/GenBank/DDBJ databases">
        <title>Draft genome of Burkholderia cepacia LK29.</title>
        <authorList>
            <person name="Chan X.Y."/>
        </authorList>
    </citation>
    <scope>NUCLEOTIDE SEQUENCE [LARGE SCALE GENOMIC DNA]</scope>
    <source>
        <strain evidence="3 4">LK29</strain>
    </source>
</reference>
<proteinExistence type="predicted"/>
<keyword evidence="1" id="KW-1133">Transmembrane helix</keyword>
<dbReference type="GO" id="GO:0016747">
    <property type="term" value="F:acyltransferase activity, transferring groups other than amino-acyl groups"/>
    <property type="evidence" value="ECO:0007669"/>
    <property type="project" value="InterPro"/>
</dbReference>
<protein>
    <submittedName>
        <fullName evidence="3">Acyltransferase</fullName>
    </submittedName>
</protein>
<feature type="transmembrane region" description="Helical" evidence="1">
    <location>
        <begin position="223"/>
        <end position="240"/>
    </location>
</feature>
<dbReference type="Proteomes" id="UP000036338">
    <property type="component" value="Unassembled WGS sequence"/>
</dbReference>
<feature type="transmembrane region" description="Helical" evidence="1">
    <location>
        <begin position="261"/>
        <end position="279"/>
    </location>
</feature>
<feature type="domain" description="Acyltransferase 3" evidence="2">
    <location>
        <begin position="24"/>
        <end position="375"/>
    </location>
</feature>
<dbReference type="PANTHER" id="PTHR36927:SF4">
    <property type="entry name" value="BLR5718 PROTEIN"/>
    <property type="match status" value="1"/>
</dbReference>
<comment type="caution">
    <text evidence="3">The sequence shown here is derived from an EMBL/GenBank/DDBJ whole genome shotgun (WGS) entry which is preliminary data.</text>
</comment>
<keyword evidence="3" id="KW-0012">Acyltransferase</keyword>
<dbReference type="Pfam" id="PF01757">
    <property type="entry name" value="Acyl_transf_3"/>
    <property type="match status" value="1"/>
</dbReference>
<evidence type="ECO:0000259" key="2">
    <source>
        <dbReference type="Pfam" id="PF01757"/>
    </source>
</evidence>
<sequence>MMSAQDVPADLAFEPDNAVAVHRNAGLDALRACLTLLVVFHHCAITYGALGGWYYHEVPASPAVESALLTLFCAINQAFFMGLFFFMAGYYTSGSIDRKGAVRFMADRLLRLGLPLLVYGFLIGPATIALSRSGTGHPFADTLLHLWRNGRFENGPMWFAEALLIFSAAAALWRIAFARIAKRDTDRTVRQPFPSDRTLAVAALLTGCAALALRSRWPIGVNVWGLQLGYFASYVVLYAAGIRTARVQWIEHLPARQVGRWWRVALLALPVLPVAYLLANHVPELRGRPQAVVYAFWEPLVAWGTILFLARFFQRRFDRLTGVWQPLSRRAYTIYIIHPPVLVATALAWRNVPAAPFLKFAGTGCVACVACYLIAGLLLRSTRLASIL</sequence>
<name>A0A0J5XHZ9_BURCE</name>
<keyword evidence="1" id="KW-0472">Membrane</keyword>
<feature type="transmembrane region" description="Helical" evidence="1">
    <location>
        <begin position="32"/>
        <end position="55"/>
    </location>
</feature>
<feature type="transmembrane region" description="Helical" evidence="1">
    <location>
        <begin position="291"/>
        <end position="310"/>
    </location>
</feature>
<feature type="transmembrane region" description="Helical" evidence="1">
    <location>
        <begin position="198"/>
        <end position="217"/>
    </location>
</feature>
<feature type="transmembrane region" description="Helical" evidence="1">
    <location>
        <begin position="361"/>
        <end position="379"/>
    </location>
</feature>
<keyword evidence="3" id="KW-0808">Transferase</keyword>
<evidence type="ECO:0000313" key="3">
    <source>
        <dbReference type="EMBL" id="KML63483.1"/>
    </source>
</evidence>
<feature type="transmembrane region" description="Helical" evidence="1">
    <location>
        <begin position="157"/>
        <end position="177"/>
    </location>
</feature>
<feature type="transmembrane region" description="Helical" evidence="1">
    <location>
        <begin position="67"/>
        <end position="91"/>
    </location>
</feature>
<dbReference type="AlphaFoldDB" id="A0A0J5XHZ9"/>
<keyword evidence="1" id="KW-0812">Transmembrane</keyword>
<feature type="transmembrane region" description="Helical" evidence="1">
    <location>
        <begin position="331"/>
        <end position="349"/>
    </location>
</feature>
<dbReference type="PATRIC" id="fig|292.27.peg.2201"/>
<gene>
    <name evidence="3" type="ORF">VL15_00505</name>
</gene>
<evidence type="ECO:0000313" key="4">
    <source>
        <dbReference type="Proteomes" id="UP000036338"/>
    </source>
</evidence>
<dbReference type="PANTHER" id="PTHR36927">
    <property type="entry name" value="BLR4337 PROTEIN"/>
    <property type="match status" value="1"/>
</dbReference>
<evidence type="ECO:0000256" key="1">
    <source>
        <dbReference type="SAM" id="Phobius"/>
    </source>
</evidence>
<dbReference type="InterPro" id="IPR002656">
    <property type="entry name" value="Acyl_transf_3_dom"/>
</dbReference>
<feature type="transmembrane region" description="Helical" evidence="1">
    <location>
        <begin position="112"/>
        <end position="130"/>
    </location>
</feature>
<dbReference type="EMBL" id="LDWR01000002">
    <property type="protein sequence ID" value="KML63483.1"/>
    <property type="molecule type" value="Genomic_DNA"/>
</dbReference>
<dbReference type="InterPro" id="IPR050623">
    <property type="entry name" value="Glucan_succinyl_AcylTrfase"/>
</dbReference>
<organism evidence="3 4">
    <name type="scientific">Burkholderia cepacia</name>
    <name type="common">Pseudomonas cepacia</name>
    <dbReference type="NCBI Taxonomy" id="292"/>
    <lineage>
        <taxon>Bacteria</taxon>
        <taxon>Pseudomonadati</taxon>
        <taxon>Pseudomonadota</taxon>
        <taxon>Betaproteobacteria</taxon>
        <taxon>Burkholderiales</taxon>
        <taxon>Burkholderiaceae</taxon>
        <taxon>Burkholderia</taxon>
        <taxon>Burkholderia cepacia complex</taxon>
    </lineage>
</organism>